<feature type="compositionally biased region" description="Basic and acidic residues" evidence="1">
    <location>
        <begin position="49"/>
        <end position="59"/>
    </location>
</feature>
<protein>
    <submittedName>
        <fullName evidence="2">Uncharacterized protein</fullName>
    </submittedName>
</protein>
<accession>A0AA88DL69</accession>
<organism evidence="2 3">
    <name type="scientific">Ficus carica</name>
    <name type="common">Common fig</name>
    <dbReference type="NCBI Taxonomy" id="3494"/>
    <lineage>
        <taxon>Eukaryota</taxon>
        <taxon>Viridiplantae</taxon>
        <taxon>Streptophyta</taxon>
        <taxon>Embryophyta</taxon>
        <taxon>Tracheophyta</taxon>
        <taxon>Spermatophyta</taxon>
        <taxon>Magnoliopsida</taxon>
        <taxon>eudicotyledons</taxon>
        <taxon>Gunneridae</taxon>
        <taxon>Pentapetalae</taxon>
        <taxon>rosids</taxon>
        <taxon>fabids</taxon>
        <taxon>Rosales</taxon>
        <taxon>Moraceae</taxon>
        <taxon>Ficeae</taxon>
        <taxon>Ficus</taxon>
    </lineage>
</organism>
<keyword evidence="3" id="KW-1185">Reference proteome</keyword>
<evidence type="ECO:0000313" key="3">
    <source>
        <dbReference type="Proteomes" id="UP001187192"/>
    </source>
</evidence>
<evidence type="ECO:0000313" key="2">
    <source>
        <dbReference type="EMBL" id="GMN57327.1"/>
    </source>
</evidence>
<comment type="caution">
    <text evidence="2">The sequence shown here is derived from an EMBL/GenBank/DDBJ whole genome shotgun (WGS) entry which is preliminary data.</text>
</comment>
<dbReference type="Gramene" id="FCD_00011543-RA">
    <property type="protein sequence ID" value="FCD_00011543-RA:cds"/>
    <property type="gene ID" value="FCD_00011543"/>
</dbReference>
<feature type="region of interest" description="Disordered" evidence="1">
    <location>
        <begin position="34"/>
        <end position="68"/>
    </location>
</feature>
<proteinExistence type="predicted"/>
<dbReference type="AlphaFoldDB" id="A0AA88DL69"/>
<reference evidence="2" key="1">
    <citation type="submission" date="2023-07" db="EMBL/GenBank/DDBJ databases">
        <title>draft genome sequence of fig (Ficus carica).</title>
        <authorList>
            <person name="Takahashi T."/>
            <person name="Nishimura K."/>
        </authorList>
    </citation>
    <scope>NUCLEOTIDE SEQUENCE</scope>
</reference>
<sequence>MRHNIVWYNTNVGRGSSGPELIAILVLVDLDSNPTPTPNLGVGSTQPLKRADPKTRIEPTRSSFLGEP</sequence>
<dbReference type="Proteomes" id="UP001187192">
    <property type="component" value="Unassembled WGS sequence"/>
</dbReference>
<name>A0AA88DL69_FICCA</name>
<gene>
    <name evidence="2" type="ORF">TIFTF001_026445</name>
</gene>
<evidence type="ECO:0000256" key="1">
    <source>
        <dbReference type="SAM" id="MobiDB-lite"/>
    </source>
</evidence>
<dbReference type="EMBL" id="BTGU01000069">
    <property type="protein sequence ID" value="GMN57327.1"/>
    <property type="molecule type" value="Genomic_DNA"/>
</dbReference>